<dbReference type="AlphaFoldDB" id="A0A1I5Q8R1"/>
<organism evidence="3 4">
    <name type="scientific">Tranquillimonas alkanivorans</name>
    <dbReference type="NCBI Taxonomy" id="441119"/>
    <lineage>
        <taxon>Bacteria</taxon>
        <taxon>Pseudomonadati</taxon>
        <taxon>Pseudomonadota</taxon>
        <taxon>Alphaproteobacteria</taxon>
        <taxon>Rhodobacterales</taxon>
        <taxon>Roseobacteraceae</taxon>
        <taxon>Tranquillimonas</taxon>
    </lineage>
</organism>
<protein>
    <submittedName>
        <fullName evidence="3">Multisubunit potassium/proton antiporter, PhaG subunit</fullName>
    </submittedName>
</protein>
<accession>A0A1I5Q8R1</accession>
<evidence type="ECO:0000313" key="4">
    <source>
        <dbReference type="Proteomes" id="UP000199356"/>
    </source>
</evidence>
<feature type="region of interest" description="Disordered" evidence="1">
    <location>
        <begin position="95"/>
        <end position="128"/>
    </location>
</feature>
<evidence type="ECO:0000313" key="3">
    <source>
        <dbReference type="EMBL" id="SFP42440.1"/>
    </source>
</evidence>
<feature type="transmembrane region" description="Helical" evidence="2">
    <location>
        <begin position="65"/>
        <end position="86"/>
    </location>
</feature>
<feature type="transmembrane region" description="Helical" evidence="2">
    <location>
        <begin position="6"/>
        <end position="26"/>
    </location>
</feature>
<dbReference type="PANTHER" id="PTHR34703:SF1">
    <property type="entry name" value="ANTIPORTER SUBUNIT MNHG2-RELATED"/>
    <property type="match status" value="1"/>
</dbReference>
<keyword evidence="2" id="KW-0812">Transmembrane</keyword>
<dbReference type="STRING" id="441119.SAMN04488047_106112"/>
<dbReference type="Pfam" id="PF03334">
    <property type="entry name" value="PhaG_MnhG_YufB"/>
    <property type="match status" value="1"/>
</dbReference>
<dbReference type="Proteomes" id="UP000199356">
    <property type="component" value="Unassembled WGS sequence"/>
</dbReference>
<reference evidence="3 4" key="1">
    <citation type="submission" date="2016-10" db="EMBL/GenBank/DDBJ databases">
        <authorList>
            <person name="de Groot N.N."/>
        </authorList>
    </citation>
    <scope>NUCLEOTIDE SEQUENCE [LARGE SCALE GENOMIC DNA]</scope>
    <source>
        <strain evidence="3 4">DSM 19547</strain>
    </source>
</reference>
<dbReference type="OrthoDB" id="4427992at2"/>
<feature type="transmembrane region" description="Helical" evidence="2">
    <location>
        <begin position="38"/>
        <end position="59"/>
    </location>
</feature>
<evidence type="ECO:0000256" key="2">
    <source>
        <dbReference type="SAM" id="Phobius"/>
    </source>
</evidence>
<proteinExistence type="predicted"/>
<keyword evidence="2" id="KW-1133">Transmembrane helix</keyword>
<dbReference type="RefSeq" id="WP_093420916.1">
    <property type="nucleotide sequence ID" value="NZ_FOXA01000006.1"/>
</dbReference>
<dbReference type="NCBIfam" id="TIGR01300">
    <property type="entry name" value="CPA3_mnhG_phaG"/>
    <property type="match status" value="1"/>
</dbReference>
<dbReference type="NCBIfam" id="NF009316">
    <property type="entry name" value="PRK12674.1-5"/>
    <property type="match status" value="1"/>
</dbReference>
<dbReference type="EMBL" id="FOXA01000006">
    <property type="protein sequence ID" value="SFP42440.1"/>
    <property type="molecule type" value="Genomic_DNA"/>
</dbReference>
<gene>
    <name evidence="3" type="ORF">SAMN04488047_106112</name>
</gene>
<name>A0A1I5Q8R1_9RHOB</name>
<keyword evidence="2" id="KW-0472">Membrane</keyword>
<sequence length="128" mass="13740">MILDILIAAALVIGSVFTLVGSYGLVKLDRCMARLHAPTKASTLGVGALLIASVLHFFATEDGSLHEILILAFLFVTAPLTAHFLAKSHIHWNTEEGRLPDPPEGETWAVQAPAESPLEDGDSTKRLI</sequence>
<keyword evidence="4" id="KW-1185">Reference proteome</keyword>
<evidence type="ECO:0000256" key="1">
    <source>
        <dbReference type="SAM" id="MobiDB-lite"/>
    </source>
</evidence>
<dbReference type="GO" id="GO:0015385">
    <property type="term" value="F:sodium:proton antiporter activity"/>
    <property type="evidence" value="ECO:0007669"/>
    <property type="project" value="TreeGrafter"/>
</dbReference>
<dbReference type="InterPro" id="IPR005133">
    <property type="entry name" value="PhaG_MnhG_YufB"/>
</dbReference>
<dbReference type="PANTHER" id="PTHR34703">
    <property type="entry name" value="ANTIPORTER SUBUNIT MNHG2-RELATED"/>
    <property type="match status" value="1"/>
</dbReference>